<keyword evidence="4 7" id="KW-0238">DNA-binding</keyword>
<dbReference type="HAMAP" id="MF_00768">
    <property type="entry name" value="HTH_type_BetI"/>
    <property type="match status" value="1"/>
</dbReference>
<evidence type="ECO:0000256" key="1">
    <source>
        <dbReference type="ARBA" id="ARBA00004719"/>
    </source>
</evidence>
<comment type="function">
    <text evidence="6">Repressor involved in the biosynthesis of the osmoprotectant glycine betaine. It represses transcription of the choline transporter BetT and the genes of BetAB involved in the synthesis of glycine betaine.</text>
</comment>
<comment type="pathway">
    <text evidence="1 7">Amine and polyamine biosynthesis; betaine biosynthesis via choline pathway [regulation].</text>
</comment>
<dbReference type="GO" id="GO:0000976">
    <property type="term" value="F:transcription cis-regulatory region binding"/>
    <property type="evidence" value="ECO:0007669"/>
    <property type="project" value="TreeGrafter"/>
</dbReference>
<evidence type="ECO:0000256" key="7">
    <source>
        <dbReference type="HAMAP-Rule" id="MF_00768"/>
    </source>
</evidence>
<dbReference type="OrthoDB" id="7618612at2"/>
<dbReference type="UniPathway" id="UPA00529"/>
<evidence type="ECO:0000256" key="2">
    <source>
        <dbReference type="ARBA" id="ARBA00022491"/>
    </source>
</evidence>
<dbReference type="GO" id="GO:0019285">
    <property type="term" value="P:glycine betaine biosynthetic process from choline"/>
    <property type="evidence" value="ECO:0007669"/>
    <property type="project" value="UniProtKB-UniRule"/>
</dbReference>
<evidence type="ECO:0000256" key="8">
    <source>
        <dbReference type="PROSITE-ProRule" id="PRU00335"/>
    </source>
</evidence>
<keyword evidence="2 7" id="KW-0678">Repressor</keyword>
<protein>
    <recommendedName>
        <fullName evidence="7">HTH-type transcriptional regulator BetI</fullName>
    </recommendedName>
</protein>
<reference evidence="10 11" key="1">
    <citation type="submission" date="2016-10" db="EMBL/GenBank/DDBJ databases">
        <authorList>
            <person name="de Groot N.N."/>
        </authorList>
    </citation>
    <scope>NUCLEOTIDE SEQUENCE [LARGE SCALE GENOMIC DNA]</scope>
    <source>
        <strain evidence="10 11">CGMCC 1.11030</strain>
    </source>
</reference>
<dbReference type="Pfam" id="PF00440">
    <property type="entry name" value="TetR_N"/>
    <property type="match status" value="1"/>
</dbReference>
<dbReference type="PANTHER" id="PTHR30055:SF234">
    <property type="entry name" value="HTH-TYPE TRANSCRIPTIONAL REGULATOR BETI"/>
    <property type="match status" value="1"/>
</dbReference>
<comment type="function">
    <text evidence="7">Repressor involved in choline regulation of the bet genes.</text>
</comment>
<dbReference type="RefSeq" id="WP_092862022.1">
    <property type="nucleotide sequence ID" value="NZ_FOQH01000008.1"/>
</dbReference>
<dbReference type="InterPro" id="IPR050109">
    <property type="entry name" value="HTH-type_TetR-like_transc_reg"/>
</dbReference>
<dbReference type="EMBL" id="FOQH01000008">
    <property type="protein sequence ID" value="SFI66535.1"/>
    <property type="molecule type" value="Genomic_DNA"/>
</dbReference>
<dbReference type="STRING" id="1114924.SAMN05216258_108263"/>
<dbReference type="GO" id="GO:0003700">
    <property type="term" value="F:DNA-binding transcription factor activity"/>
    <property type="evidence" value="ECO:0007669"/>
    <property type="project" value="UniProtKB-UniRule"/>
</dbReference>
<keyword evidence="5 7" id="KW-0804">Transcription</keyword>
<dbReference type="AlphaFoldDB" id="A0A1I3K2V9"/>
<dbReference type="InterPro" id="IPR009057">
    <property type="entry name" value="Homeodomain-like_sf"/>
</dbReference>
<evidence type="ECO:0000313" key="10">
    <source>
        <dbReference type="EMBL" id="SFI66535.1"/>
    </source>
</evidence>
<name>A0A1I3K2V9_9RHOB</name>
<feature type="domain" description="HTH tetR-type" evidence="9">
    <location>
        <begin position="8"/>
        <end position="68"/>
    </location>
</feature>
<dbReference type="Proteomes" id="UP000199377">
    <property type="component" value="Unassembled WGS sequence"/>
</dbReference>
<dbReference type="SUPFAM" id="SSF48498">
    <property type="entry name" value="Tetracyclin repressor-like, C-terminal domain"/>
    <property type="match status" value="1"/>
</dbReference>
<organism evidence="10 11">
    <name type="scientific">Albimonas pacifica</name>
    <dbReference type="NCBI Taxonomy" id="1114924"/>
    <lineage>
        <taxon>Bacteria</taxon>
        <taxon>Pseudomonadati</taxon>
        <taxon>Pseudomonadota</taxon>
        <taxon>Alphaproteobacteria</taxon>
        <taxon>Rhodobacterales</taxon>
        <taxon>Paracoccaceae</taxon>
        <taxon>Albimonas</taxon>
    </lineage>
</organism>
<accession>A0A1I3K2V9</accession>
<evidence type="ECO:0000256" key="4">
    <source>
        <dbReference type="ARBA" id="ARBA00023125"/>
    </source>
</evidence>
<dbReference type="PROSITE" id="PS50977">
    <property type="entry name" value="HTH_TETR_2"/>
    <property type="match status" value="1"/>
</dbReference>
<sequence length="211" mass="23144">MPRVGMEPLRRESLIRATIAEIGRVGSLDVTVGRIAARAGVSAALAHHYFGSKDQIFLAAMRHILREFGHSVRRRQAAAQGPAARIRAVVEASFSDEQFDRECVASWLAFYVLAQTSPEAARLLRVYARRLDSNLVHDLRPLVGEAPARRIAQGIASMIDGLYIRCALQDRAPDAEEAKRLTLDYLDVHLAAEGAGPAADPLSDLRRLPAE</sequence>
<dbReference type="PANTHER" id="PTHR30055">
    <property type="entry name" value="HTH-TYPE TRANSCRIPTIONAL REGULATOR RUTR"/>
    <property type="match status" value="1"/>
</dbReference>
<keyword evidence="11" id="KW-1185">Reference proteome</keyword>
<keyword evidence="3 7" id="KW-0805">Transcription regulation</keyword>
<dbReference type="SUPFAM" id="SSF46689">
    <property type="entry name" value="Homeodomain-like"/>
    <property type="match status" value="1"/>
</dbReference>
<evidence type="ECO:0000256" key="5">
    <source>
        <dbReference type="ARBA" id="ARBA00023163"/>
    </source>
</evidence>
<evidence type="ECO:0000313" key="11">
    <source>
        <dbReference type="Proteomes" id="UP000199377"/>
    </source>
</evidence>
<dbReference type="InterPro" id="IPR039538">
    <property type="entry name" value="BetI_C"/>
</dbReference>
<evidence type="ECO:0000256" key="3">
    <source>
        <dbReference type="ARBA" id="ARBA00023015"/>
    </source>
</evidence>
<dbReference type="Gene3D" id="1.10.357.10">
    <property type="entry name" value="Tetracycline Repressor, domain 2"/>
    <property type="match status" value="1"/>
</dbReference>
<dbReference type="InterPro" id="IPR023772">
    <property type="entry name" value="DNA-bd_HTH_TetR-type_CS"/>
</dbReference>
<dbReference type="Pfam" id="PF13977">
    <property type="entry name" value="TetR_C_6"/>
    <property type="match status" value="1"/>
</dbReference>
<evidence type="ECO:0000259" key="9">
    <source>
        <dbReference type="PROSITE" id="PS50977"/>
    </source>
</evidence>
<dbReference type="InterPro" id="IPR017757">
    <property type="entry name" value="Tscrpt_rep_BetI"/>
</dbReference>
<dbReference type="PROSITE" id="PS01081">
    <property type="entry name" value="HTH_TETR_1"/>
    <property type="match status" value="1"/>
</dbReference>
<feature type="DNA-binding region" description="H-T-H motif" evidence="7 8">
    <location>
        <begin position="31"/>
        <end position="50"/>
    </location>
</feature>
<dbReference type="InterPro" id="IPR036271">
    <property type="entry name" value="Tet_transcr_reg_TetR-rel_C_sf"/>
</dbReference>
<gene>
    <name evidence="7" type="primary">betI</name>
    <name evidence="10" type="ORF">SAMN05216258_108263</name>
</gene>
<dbReference type="NCBIfam" id="NF001978">
    <property type="entry name" value="PRK00767.1"/>
    <property type="match status" value="1"/>
</dbReference>
<dbReference type="InterPro" id="IPR001647">
    <property type="entry name" value="HTH_TetR"/>
</dbReference>
<dbReference type="GO" id="GO:0045892">
    <property type="term" value="P:negative regulation of DNA-templated transcription"/>
    <property type="evidence" value="ECO:0007669"/>
    <property type="project" value="UniProtKB-UniRule"/>
</dbReference>
<dbReference type="NCBIfam" id="TIGR03384">
    <property type="entry name" value="betaine_BetI"/>
    <property type="match status" value="1"/>
</dbReference>
<evidence type="ECO:0000256" key="6">
    <source>
        <dbReference type="ARBA" id="ARBA00024936"/>
    </source>
</evidence>
<proteinExistence type="inferred from homology"/>